<dbReference type="OrthoDB" id="2428388at2759"/>
<evidence type="ECO:0000256" key="1">
    <source>
        <dbReference type="SAM" id="MobiDB-lite"/>
    </source>
</evidence>
<evidence type="ECO:0000313" key="3">
    <source>
        <dbReference type="Proteomes" id="UP000265703"/>
    </source>
</evidence>
<dbReference type="EMBL" id="QKYT01000386">
    <property type="protein sequence ID" value="RIA86058.1"/>
    <property type="molecule type" value="Genomic_DNA"/>
</dbReference>
<evidence type="ECO:0000313" key="2">
    <source>
        <dbReference type="EMBL" id="RIA86058.1"/>
    </source>
</evidence>
<gene>
    <name evidence="2" type="ORF">C1645_807964</name>
</gene>
<comment type="caution">
    <text evidence="2">The sequence shown here is derived from an EMBL/GenBank/DDBJ whole genome shotgun (WGS) entry which is preliminary data.</text>
</comment>
<protein>
    <submittedName>
        <fullName evidence="2">Uncharacterized protein</fullName>
    </submittedName>
</protein>
<dbReference type="InterPro" id="IPR024368">
    <property type="entry name" value="Ecl1/2/3"/>
</dbReference>
<dbReference type="Proteomes" id="UP000265703">
    <property type="component" value="Unassembled WGS sequence"/>
</dbReference>
<sequence>MDLDWCLTCSQHTSGALYCSDECRREDISYSIKLTSSSSYSFYSKPISVPPSPTFNYRTTTKTKTVSGSALITPPLSPPAPSPTSQISAAILDEPQSQDSSYQSSNDENVITSQYTKIHPWINQRQQQRRLSVLT</sequence>
<feature type="region of interest" description="Disordered" evidence="1">
    <location>
        <begin position="66"/>
        <end position="108"/>
    </location>
</feature>
<organism evidence="2 3">
    <name type="scientific">Glomus cerebriforme</name>
    <dbReference type="NCBI Taxonomy" id="658196"/>
    <lineage>
        <taxon>Eukaryota</taxon>
        <taxon>Fungi</taxon>
        <taxon>Fungi incertae sedis</taxon>
        <taxon>Mucoromycota</taxon>
        <taxon>Glomeromycotina</taxon>
        <taxon>Glomeromycetes</taxon>
        <taxon>Glomerales</taxon>
        <taxon>Glomeraceae</taxon>
        <taxon>Glomus</taxon>
    </lineage>
</organism>
<proteinExistence type="predicted"/>
<dbReference type="Pfam" id="PF12855">
    <property type="entry name" value="Ecl1"/>
    <property type="match status" value="1"/>
</dbReference>
<reference evidence="2 3" key="1">
    <citation type="submission" date="2018-06" db="EMBL/GenBank/DDBJ databases">
        <title>Comparative genomics reveals the genomic features of Rhizophagus irregularis, R. cerebriforme, R. diaphanum and Gigaspora rosea, and their symbiotic lifestyle signature.</title>
        <authorList>
            <person name="Morin E."/>
            <person name="San Clemente H."/>
            <person name="Chen E.C.H."/>
            <person name="De La Providencia I."/>
            <person name="Hainaut M."/>
            <person name="Kuo A."/>
            <person name="Kohler A."/>
            <person name="Murat C."/>
            <person name="Tang N."/>
            <person name="Roy S."/>
            <person name="Loubradou J."/>
            <person name="Henrissat B."/>
            <person name="Grigoriev I.V."/>
            <person name="Corradi N."/>
            <person name="Roux C."/>
            <person name="Martin F.M."/>
        </authorList>
    </citation>
    <scope>NUCLEOTIDE SEQUENCE [LARGE SCALE GENOMIC DNA]</scope>
    <source>
        <strain evidence="2 3">DAOM 227022</strain>
    </source>
</reference>
<dbReference type="AlphaFoldDB" id="A0A397SJ42"/>
<keyword evidence="3" id="KW-1185">Reference proteome</keyword>
<name>A0A397SJ42_9GLOM</name>
<accession>A0A397SJ42</accession>